<reference evidence="1" key="2">
    <citation type="journal article" date="2015" name="Data Brief">
        <title>Shoot transcriptome of the giant reed, Arundo donax.</title>
        <authorList>
            <person name="Barrero R.A."/>
            <person name="Guerrero F.D."/>
            <person name="Moolhuijzen P."/>
            <person name="Goolsby J.A."/>
            <person name="Tidwell J."/>
            <person name="Bellgard S.E."/>
            <person name="Bellgard M.I."/>
        </authorList>
    </citation>
    <scope>NUCLEOTIDE SEQUENCE</scope>
    <source>
        <tissue evidence="1">Shoot tissue taken approximately 20 cm above the soil surface</tissue>
    </source>
</reference>
<sequence length="94" mass="10859">MNYDVFLRERVGLSIEYHGEREGLFSSKLLAAVIFLCSLEVACLSSQVKIQKESEVRLKIIGTRVDATEIVVYYCLRYVKKIQLRCAQLFCSEF</sequence>
<organism evidence="1">
    <name type="scientific">Arundo donax</name>
    <name type="common">Giant reed</name>
    <name type="synonym">Donax arundinaceus</name>
    <dbReference type="NCBI Taxonomy" id="35708"/>
    <lineage>
        <taxon>Eukaryota</taxon>
        <taxon>Viridiplantae</taxon>
        <taxon>Streptophyta</taxon>
        <taxon>Embryophyta</taxon>
        <taxon>Tracheophyta</taxon>
        <taxon>Spermatophyta</taxon>
        <taxon>Magnoliopsida</taxon>
        <taxon>Liliopsida</taxon>
        <taxon>Poales</taxon>
        <taxon>Poaceae</taxon>
        <taxon>PACMAD clade</taxon>
        <taxon>Arundinoideae</taxon>
        <taxon>Arundineae</taxon>
        <taxon>Arundo</taxon>
    </lineage>
</organism>
<reference evidence="1" key="1">
    <citation type="submission" date="2014-09" db="EMBL/GenBank/DDBJ databases">
        <authorList>
            <person name="Magalhaes I.L.F."/>
            <person name="Oliveira U."/>
            <person name="Santos F.R."/>
            <person name="Vidigal T.H.D.A."/>
            <person name="Brescovit A.D."/>
            <person name="Santos A.J."/>
        </authorList>
    </citation>
    <scope>NUCLEOTIDE SEQUENCE</scope>
    <source>
        <tissue evidence="1">Shoot tissue taken approximately 20 cm above the soil surface</tissue>
    </source>
</reference>
<protein>
    <submittedName>
        <fullName evidence="1">Uncharacterized protein</fullName>
    </submittedName>
</protein>
<dbReference type="AlphaFoldDB" id="A0A0A9DPC3"/>
<dbReference type="InterPro" id="IPR012340">
    <property type="entry name" value="NA-bd_OB-fold"/>
</dbReference>
<evidence type="ECO:0000313" key="1">
    <source>
        <dbReference type="EMBL" id="JAD89621.1"/>
    </source>
</evidence>
<dbReference type="Gene3D" id="2.40.50.140">
    <property type="entry name" value="Nucleic acid-binding proteins"/>
    <property type="match status" value="1"/>
</dbReference>
<dbReference type="EMBL" id="GBRH01208274">
    <property type="protein sequence ID" value="JAD89621.1"/>
    <property type="molecule type" value="Transcribed_RNA"/>
</dbReference>
<name>A0A0A9DPC3_ARUDO</name>
<proteinExistence type="predicted"/>
<accession>A0A0A9DPC3</accession>